<name>A0ABS3VRR5_MICEH</name>
<keyword evidence="6" id="KW-1185">Reference proteome</keyword>
<keyword evidence="2" id="KW-0813">Transport</keyword>
<dbReference type="Proteomes" id="UP000823521">
    <property type="component" value="Unassembled WGS sequence"/>
</dbReference>
<gene>
    <name evidence="5" type="ORF">GSF22_14435</name>
</gene>
<protein>
    <submittedName>
        <fullName evidence="5">Extracellular solute-binding protein</fullName>
    </submittedName>
</protein>
<dbReference type="PROSITE" id="PS51257">
    <property type="entry name" value="PROKAR_LIPOPROTEIN"/>
    <property type="match status" value="1"/>
</dbReference>
<proteinExistence type="inferred from homology"/>
<comment type="caution">
    <text evidence="5">The sequence shown here is derived from an EMBL/GenBank/DDBJ whole genome shotgun (WGS) entry which is preliminary data.</text>
</comment>
<evidence type="ECO:0000256" key="4">
    <source>
        <dbReference type="SAM" id="SignalP"/>
    </source>
</evidence>
<dbReference type="InterPro" id="IPR006059">
    <property type="entry name" value="SBP"/>
</dbReference>
<evidence type="ECO:0000256" key="3">
    <source>
        <dbReference type="ARBA" id="ARBA00022729"/>
    </source>
</evidence>
<keyword evidence="3 4" id="KW-0732">Signal</keyword>
<dbReference type="EMBL" id="WVUH01000109">
    <property type="protein sequence ID" value="MBO4207195.1"/>
    <property type="molecule type" value="Genomic_DNA"/>
</dbReference>
<evidence type="ECO:0000256" key="1">
    <source>
        <dbReference type="ARBA" id="ARBA00008520"/>
    </source>
</evidence>
<dbReference type="Pfam" id="PF01547">
    <property type="entry name" value="SBP_bac_1"/>
    <property type="match status" value="1"/>
</dbReference>
<evidence type="ECO:0000313" key="6">
    <source>
        <dbReference type="Proteomes" id="UP000823521"/>
    </source>
</evidence>
<dbReference type="SUPFAM" id="SSF53850">
    <property type="entry name" value="Periplasmic binding protein-like II"/>
    <property type="match status" value="1"/>
</dbReference>
<feature type="chain" id="PRO_5046543549" evidence="4">
    <location>
        <begin position="23"/>
        <end position="413"/>
    </location>
</feature>
<dbReference type="PANTHER" id="PTHR30061">
    <property type="entry name" value="MALTOSE-BINDING PERIPLASMIC PROTEIN"/>
    <property type="match status" value="1"/>
</dbReference>
<dbReference type="RefSeq" id="WP_208814092.1">
    <property type="nucleotide sequence ID" value="NZ_WVUH01000109.1"/>
</dbReference>
<dbReference type="CDD" id="cd13585">
    <property type="entry name" value="PBP2_TMBP_like"/>
    <property type="match status" value="1"/>
</dbReference>
<sequence>MRVRKSLSAVAVALVAALAAGGCGGSDSGGSDKKSVTMWIYPVIADEAKHRAYWDETITAFKAKHPDTEVKVEIFPWANRDQALATAIAGNKGPDVVYLIPDQLPKYARNIEPVDAYLDDAAKSDYHENVAKAVTIDGKMMGAPVLTSSQPLTCNKKVFEAVGQQTYPSTWNDVLAMAPAFKAKGYDITSYPGDIKNTLNLTFYPLLWQAGGDVFAPDGKSTAFNSDAGRKALGFVKQLVDGGYTEKSLITTQPPVEQTRLAQNKVGCVWHAPTSELEQFWGKDNIKVLPPLTETKSVAYGTIGTLSMLKGAQDKKAAGEWIAFVSGADQAKKYDLASNYFSAKKSAGALYSGQPVVGEIEKFVSTTTPGPLHEKARDVQGVLAPEIQAALLGKKSVDQALSDAAKAADQLLG</sequence>
<reference evidence="5 6" key="1">
    <citation type="submission" date="2019-12" db="EMBL/GenBank/DDBJ databases">
        <title>Whole genome sequencing of endophytic Actinobacterium Micromonospora sp. MPMI6T.</title>
        <authorList>
            <person name="Evv R."/>
            <person name="Podile A.R."/>
        </authorList>
    </citation>
    <scope>NUCLEOTIDE SEQUENCE [LARGE SCALE GENOMIC DNA]</scope>
    <source>
        <strain evidence="5 6">MPMI6</strain>
    </source>
</reference>
<evidence type="ECO:0000256" key="2">
    <source>
        <dbReference type="ARBA" id="ARBA00022448"/>
    </source>
</evidence>
<feature type="signal peptide" evidence="4">
    <location>
        <begin position="1"/>
        <end position="22"/>
    </location>
</feature>
<comment type="similarity">
    <text evidence="1">Belongs to the bacterial solute-binding protein 1 family.</text>
</comment>
<dbReference type="Gene3D" id="3.40.190.10">
    <property type="entry name" value="Periplasmic binding protein-like II"/>
    <property type="match status" value="1"/>
</dbReference>
<accession>A0ABS3VRR5</accession>
<dbReference type="PANTHER" id="PTHR30061:SF50">
    <property type="entry name" value="MALTOSE_MALTODEXTRIN-BINDING PERIPLASMIC PROTEIN"/>
    <property type="match status" value="1"/>
</dbReference>
<evidence type="ECO:0000313" key="5">
    <source>
        <dbReference type="EMBL" id="MBO4207195.1"/>
    </source>
</evidence>
<organism evidence="5 6">
    <name type="scientific">Micromonospora echinofusca</name>
    <dbReference type="NCBI Taxonomy" id="47858"/>
    <lineage>
        <taxon>Bacteria</taxon>
        <taxon>Bacillati</taxon>
        <taxon>Actinomycetota</taxon>
        <taxon>Actinomycetes</taxon>
        <taxon>Micromonosporales</taxon>
        <taxon>Micromonosporaceae</taxon>
        <taxon>Micromonospora</taxon>
    </lineage>
</organism>